<keyword evidence="1" id="KW-0472">Membrane</keyword>
<feature type="transmembrane region" description="Helical" evidence="1">
    <location>
        <begin position="12"/>
        <end position="31"/>
    </location>
</feature>
<organism evidence="2">
    <name type="scientific">freshwater metagenome</name>
    <dbReference type="NCBI Taxonomy" id="449393"/>
    <lineage>
        <taxon>unclassified sequences</taxon>
        <taxon>metagenomes</taxon>
        <taxon>ecological metagenomes</taxon>
    </lineage>
</organism>
<reference evidence="2" key="1">
    <citation type="submission" date="2020-05" db="EMBL/GenBank/DDBJ databases">
        <authorList>
            <person name="Chiriac C."/>
            <person name="Salcher M."/>
            <person name="Ghai R."/>
            <person name="Kavagutti S V."/>
        </authorList>
    </citation>
    <scope>NUCLEOTIDE SEQUENCE</scope>
</reference>
<accession>A0A6J7TX23</accession>
<protein>
    <submittedName>
        <fullName evidence="2">Unannotated protein</fullName>
    </submittedName>
</protein>
<proteinExistence type="predicted"/>
<evidence type="ECO:0000256" key="1">
    <source>
        <dbReference type="SAM" id="Phobius"/>
    </source>
</evidence>
<name>A0A6J7TX23_9ZZZZ</name>
<dbReference type="EMBL" id="CAFBQS010000008">
    <property type="protein sequence ID" value="CAB5058559.1"/>
    <property type="molecule type" value="Genomic_DNA"/>
</dbReference>
<keyword evidence="1" id="KW-0812">Transmembrane</keyword>
<dbReference type="AlphaFoldDB" id="A0A6J7TX23"/>
<gene>
    <name evidence="2" type="ORF">UFOPK4366_00117</name>
</gene>
<keyword evidence="1" id="KW-1133">Transmembrane helix</keyword>
<sequence>MINFNELKNSKGWLVILLTILGLIAGTFTYINRATSEQVYIKNCGLVDFKPESLTVYCADAGIVITNLEWITWGSTEGTATGTYQANDCKPDCASGKWKSAKVEVRATNPEQIGAKTVLTKLTFRTENEKYLPLSNISQDSWELP</sequence>
<evidence type="ECO:0000313" key="2">
    <source>
        <dbReference type="EMBL" id="CAB5058559.1"/>
    </source>
</evidence>